<evidence type="ECO:0000313" key="2">
    <source>
        <dbReference type="EMBL" id="CAH2230199.1"/>
    </source>
</evidence>
<organism evidence="2 3">
    <name type="scientific">Pararge aegeria aegeria</name>
    <dbReference type="NCBI Taxonomy" id="348720"/>
    <lineage>
        <taxon>Eukaryota</taxon>
        <taxon>Metazoa</taxon>
        <taxon>Ecdysozoa</taxon>
        <taxon>Arthropoda</taxon>
        <taxon>Hexapoda</taxon>
        <taxon>Insecta</taxon>
        <taxon>Pterygota</taxon>
        <taxon>Neoptera</taxon>
        <taxon>Endopterygota</taxon>
        <taxon>Lepidoptera</taxon>
        <taxon>Glossata</taxon>
        <taxon>Ditrysia</taxon>
        <taxon>Papilionoidea</taxon>
        <taxon>Nymphalidae</taxon>
        <taxon>Satyrinae</taxon>
        <taxon>Satyrini</taxon>
        <taxon>Parargina</taxon>
        <taxon>Pararge</taxon>
    </lineage>
</organism>
<accession>A0A8S4R8U1</accession>
<dbReference type="Proteomes" id="UP000838756">
    <property type="component" value="Unassembled WGS sequence"/>
</dbReference>
<feature type="transmembrane region" description="Helical" evidence="1">
    <location>
        <begin position="7"/>
        <end position="23"/>
    </location>
</feature>
<gene>
    <name evidence="2" type="primary">jg9556</name>
    <name evidence="2" type="ORF">PAEG_LOCUS9453</name>
</gene>
<keyword evidence="1" id="KW-0472">Membrane</keyword>
<sequence>MKPQNIGLIYLLIYFYYKIIIFSKENVCAEISLYIFAHIGFGLKLWILNLDGGRTKLCLAQCILPRHVLKSFEIFRLFSYKFACF</sequence>
<comment type="caution">
    <text evidence="2">The sequence shown here is derived from an EMBL/GenBank/DDBJ whole genome shotgun (WGS) entry which is preliminary data.</text>
</comment>
<keyword evidence="1" id="KW-0812">Transmembrane</keyword>
<reference evidence="2" key="1">
    <citation type="submission" date="2022-03" db="EMBL/GenBank/DDBJ databases">
        <authorList>
            <person name="Lindestad O."/>
        </authorList>
    </citation>
    <scope>NUCLEOTIDE SEQUENCE</scope>
</reference>
<feature type="non-terminal residue" evidence="2">
    <location>
        <position position="1"/>
    </location>
</feature>
<proteinExistence type="predicted"/>
<evidence type="ECO:0000256" key="1">
    <source>
        <dbReference type="SAM" id="Phobius"/>
    </source>
</evidence>
<feature type="transmembrane region" description="Helical" evidence="1">
    <location>
        <begin position="29"/>
        <end position="47"/>
    </location>
</feature>
<dbReference type="AlphaFoldDB" id="A0A8S4R8U1"/>
<protein>
    <submittedName>
        <fullName evidence="2">Jg9556 protein</fullName>
    </submittedName>
</protein>
<name>A0A8S4R8U1_9NEOP</name>
<keyword evidence="1" id="KW-1133">Transmembrane helix</keyword>
<dbReference type="EMBL" id="CAKXAJ010024782">
    <property type="protein sequence ID" value="CAH2230199.1"/>
    <property type="molecule type" value="Genomic_DNA"/>
</dbReference>
<evidence type="ECO:0000313" key="3">
    <source>
        <dbReference type="Proteomes" id="UP000838756"/>
    </source>
</evidence>
<keyword evidence="3" id="KW-1185">Reference proteome</keyword>